<sequence length="144" mass="16175">MKKISFNSSWTVAMALMLSGCVASTPELVSQNSFRLNHMPDIGTIIDFESFSYYQDNSVSLIRYLSKNDELCVQFVSNAGVLVSNNSTSINADIKTYCDEYVIDTNVSHFDSTTDLSKEYRFLNPVSFETISHGDFSIQHVLTN</sequence>
<feature type="signal peptide" evidence="1">
    <location>
        <begin position="1"/>
        <end position="23"/>
    </location>
</feature>
<keyword evidence="2" id="KW-0614">Plasmid</keyword>
<dbReference type="PROSITE" id="PS51257">
    <property type="entry name" value="PROKAR_LIPOPROTEIN"/>
    <property type="match status" value="1"/>
</dbReference>
<accession>B5EVY1</accession>
<evidence type="ECO:0000313" key="3">
    <source>
        <dbReference type="Proteomes" id="UP000001857"/>
    </source>
</evidence>
<evidence type="ECO:0000313" key="2">
    <source>
        <dbReference type="EMBL" id="ACH64633.1"/>
    </source>
</evidence>
<keyword evidence="1" id="KW-0732">Signal</keyword>
<dbReference type="Proteomes" id="UP000001857">
    <property type="component" value="Plasmid pMJ100"/>
</dbReference>
<name>B5EVY1_ALIFM</name>
<dbReference type="EMBL" id="CP001134">
    <property type="protein sequence ID" value="ACH64633.1"/>
    <property type="molecule type" value="Genomic_DNA"/>
</dbReference>
<reference evidence="2 3" key="2">
    <citation type="journal article" date="2009" name="Nature">
        <title>A single regulatory gene is sufficient to alter bacterial host range.</title>
        <authorList>
            <person name="Mandel M.J."/>
            <person name="Wollenberg M.S."/>
            <person name="Stabb E.V."/>
            <person name="Visick K.L."/>
            <person name="Ruby E.G."/>
        </authorList>
    </citation>
    <scope>NUCLEOTIDE SEQUENCE [LARGE SCALE GENOMIC DNA]</scope>
    <source>
        <strain evidence="2 3">MJ11</strain>
        <plasmid evidence="3">Plasmid pMJ100</plasmid>
    </source>
</reference>
<geneLocation type="plasmid" evidence="2 3">
    <name>pMJ100</name>
</geneLocation>
<dbReference type="AlphaFoldDB" id="B5EVY1"/>
<organism evidence="2 3">
    <name type="scientific">Aliivibrio fischeri (strain MJ11)</name>
    <name type="common">Vibrio fischeri</name>
    <dbReference type="NCBI Taxonomy" id="388396"/>
    <lineage>
        <taxon>Bacteria</taxon>
        <taxon>Pseudomonadati</taxon>
        <taxon>Pseudomonadota</taxon>
        <taxon>Gammaproteobacteria</taxon>
        <taxon>Vibrionales</taxon>
        <taxon>Vibrionaceae</taxon>
        <taxon>Aliivibrio</taxon>
    </lineage>
</organism>
<dbReference type="RefSeq" id="WP_012534416.1">
    <property type="nucleotide sequence ID" value="NC_011185.1"/>
</dbReference>
<proteinExistence type="predicted"/>
<keyword evidence="2" id="KW-0449">Lipoprotein</keyword>
<feature type="chain" id="PRO_5002832910" evidence="1">
    <location>
        <begin position="24"/>
        <end position="144"/>
    </location>
</feature>
<dbReference type="HOGENOM" id="CLU_1795678_0_0_6"/>
<protein>
    <submittedName>
        <fullName evidence="2">Lipoprotein, putative</fullName>
    </submittedName>
</protein>
<reference evidence="3" key="1">
    <citation type="submission" date="2008-08" db="EMBL/GenBank/DDBJ databases">
        <title>Complete sequence of Vibrio fischeri strain MJ11.</title>
        <authorList>
            <person name="Mandel M.J."/>
            <person name="Stabb E.V."/>
            <person name="Ruby E.G."/>
            <person name="Ferriera S."/>
            <person name="Johnson J."/>
            <person name="Kravitz S."/>
            <person name="Beeson K."/>
            <person name="Sutton G."/>
            <person name="Rogers Y.-H."/>
            <person name="Friedman R."/>
            <person name="Frazier M."/>
            <person name="Venter J.C."/>
        </authorList>
    </citation>
    <scope>NUCLEOTIDE SEQUENCE [LARGE SCALE GENOMIC DNA]</scope>
    <source>
        <strain evidence="3">MJ11</strain>
        <plasmid evidence="3">Plasmid pMJ100</plasmid>
    </source>
</reference>
<gene>
    <name evidence="2" type="ordered locus">VFMJ11_B0038</name>
</gene>
<dbReference type="KEGG" id="vfm:VFMJ11_B0038"/>
<evidence type="ECO:0000256" key="1">
    <source>
        <dbReference type="SAM" id="SignalP"/>
    </source>
</evidence>